<dbReference type="Pfam" id="PF08818">
    <property type="entry name" value="DUF1801"/>
    <property type="match status" value="1"/>
</dbReference>
<reference evidence="2 3" key="1">
    <citation type="submission" date="2017-03" db="EMBL/GenBank/DDBJ databases">
        <authorList>
            <person name="Afonso C.L."/>
            <person name="Miller P.J."/>
            <person name="Scott M.A."/>
            <person name="Spackman E."/>
            <person name="Goraichik I."/>
            <person name="Dimitrov K.M."/>
            <person name="Suarez D.L."/>
            <person name="Swayne D.E."/>
        </authorList>
    </citation>
    <scope>NUCLEOTIDE SEQUENCE [LARGE SCALE GENOMIC DNA]</scope>
    <source>
        <strain evidence="2 3">CIP 102111</strain>
    </source>
</reference>
<evidence type="ECO:0000313" key="3">
    <source>
        <dbReference type="Proteomes" id="UP000234333"/>
    </source>
</evidence>
<dbReference type="RefSeq" id="WP_223289912.1">
    <property type="nucleotide sequence ID" value="NZ_FXZC01000001.1"/>
</dbReference>
<dbReference type="AlphaFoldDB" id="A0A2H1HU63"/>
<evidence type="ECO:0000259" key="1">
    <source>
        <dbReference type="Pfam" id="PF08818"/>
    </source>
</evidence>
<proteinExistence type="predicted"/>
<dbReference type="SUPFAM" id="SSF159888">
    <property type="entry name" value="YdhG-like"/>
    <property type="match status" value="1"/>
</dbReference>
<dbReference type="EMBL" id="FXZC01000001">
    <property type="protein sequence ID" value="SMX66458.1"/>
    <property type="molecule type" value="Genomic_DNA"/>
</dbReference>
<sequence length="128" mass="14706">MIKRVDLSRPGNVDEYIATFDSVEQQDFLRHLRDLSREHAPTAGEGLKWGNPAYFLDTILFAFAGYQRHANVVFTPSTKDAFADRLTDFDTGKGSIRLPYDEEIPDSLLAEMIAYRIREFEVDGVKWM</sequence>
<name>A0A2H1HU63_9MICO</name>
<dbReference type="Gene3D" id="3.90.1150.200">
    <property type="match status" value="1"/>
</dbReference>
<dbReference type="Proteomes" id="UP000234333">
    <property type="component" value="Unassembled WGS sequence"/>
</dbReference>
<dbReference type="InterPro" id="IPR014922">
    <property type="entry name" value="YdhG-like"/>
</dbReference>
<accession>A0A2H1HU63</accession>
<organism evidence="2 3">
    <name type="scientific">Brevibacterium casei CIP 102111</name>
    <dbReference type="NCBI Taxonomy" id="1255625"/>
    <lineage>
        <taxon>Bacteria</taxon>
        <taxon>Bacillati</taxon>
        <taxon>Actinomycetota</taxon>
        <taxon>Actinomycetes</taxon>
        <taxon>Micrococcales</taxon>
        <taxon>Brevibacteriaceae</taxon>
        <taxon>Brevibacterium</taxon>
    </lineage>
</organism>
<protein>
    <submittedName>
        <fullName evidence="2">Uncharacterized conserved protein YdhG, YjbR/CyaY-like superfamily, DUF1801 family</fullName>
    </submittedName>
</protein>
<gene>
    <name evidence="2" type="ORF">BC102111_00578</name>
</gene>
<feature type="domain" description="YdhG-like" evidence="1">
    <location>
        <begin position="26"/>
        <end position="117"/>
    </location>
</feature>
<evidence type="ECO:0000313" key="2">
    <source>
        <dbReference type="EMBL" id="SMX66458.1"/>
    </source>
</evidence>
<dbReference type="GeneID" id="99774010"/>